<reference evidence="2" key="1">
    <citation type="journal article" date="2019" name="Sci. Rep.">
        <title>Draft genome of Tanacetum cinerariifolium, the natural source of mosquito coil.</title>
        <authorList>
            <person name="Yamashiro T."/>
            <person name="Shiraishi A."/>
            <person name="Satake H."/>
            <person name="Nakayama K."/>
        </authorList>
    </citation>
    <scope>NUCLEOTIDE SEQUENCE</scope>
</reference>
<comment type="caution">
    <text evidence="2">The sequence shown here is derived from an EMBL/GenBank/DDBJ whole genome shotgun (WGS) entry which is preliminary data.</text>
</comment>
<dbReference type="SUPFAM" id="SSF57997">
    <property type="entry name" value="Tropomyosin"/>
    <property type="match status" value="1"/>
</dbReference>
<keyword evidence="1" id="KW-0175">Coiled coil</keyword>
<evidence type="ECO:0000256" key="1">
    <source>
        <dbReference type="SAM" id="Coils"/>
    </source>
</evidence>
<dbReference type="EMBL" id="BKCJ010000479">
    <property type="protein sequence ID" value="GEU33573.1"/>
    <property type="molecule type" value="Genomic_DNA"/>
</dbReference>
<name>A0A6L2J996_TANCI</name>
<evidence type="ECO:0000313" key="2">
    <source>
        <dbReference type="EMBL" id="GEU33573.1"/>
    </source>
</evidence>
<dbReference type="AlphaFoldDB" id="A0A6L2J996"/>
<dbReference type="Gene3D" id="1.10.287.1490">
    <property type="match status" value="1"/>
</dbReference>
<gene>
    <name evidence="2" type="ORF">Tci_005551</name>
</gene>
<proteinExistence type="predicted"/>
<accession>A0A6L2J996</accession>
<organism evidence="2">
    <name type="scientific">Tanacetum cinerariifolium</name>
    <name type="common">Dalmatian daisy</name>
    <name type="synonym">Chrysanthemum cinerariifolium</name>
    <dbReference type="NCBI Taxonomy" id="118510"/>
    <lineage>
        <taxon>Eukaryota</taxon>
        <taxon>Viridiplantae</taxon>
        <taxon>Streptophyta</taxon>
        <taxon>Embryophyta</taxon>
        <taxon>Tracheophyta</taxon>
        <taxon>Spermatophyta</taxon>
        <taxon>Magnoliopsida</taxon>
        <taxon>eudicotyledons</taxon>
        <taxon>Gunneridae</taxon>
        <taxon>Pentapetalae</taxon>
        <taxon>asterids</taxon>
        <taxon>campanulids</taxon>
        <taxon>Asterales</taxon>
        <taxon>Asteraceae</taxon>
        <taxon>Asteroideae</taxon>
        <taxon>Anthemideae</taxon>
        <taxon>Anthemidinae</taxon>
        <taxon>Tanacetum</taxon>
    </lineage>
</organism>
<feature type="coiled-coil region" evidence="1">
    <location>
        <begin position="34"/>
        <end position="111"/>
    </location>
</feature>
<sequence length="158" mass="17909">MTPRQTLSLVRRVDNLSDDQVANSIAILELQPRMTAAEDRVESLAQDVKHVQDVLDVAETKVVELRYRVDAYSREQVDAFRVEVDGLHKSTKVMSQRVQTLKTALQEAKAEIHDLWTCLSTSKSSERCMITYLLRIEVRISALKQRPPRPQGSSSDSS</sequence>
<protein>
    <submittedName>
        <fullName evidence="2">Uncharacterized protein</fullName>
    </submittedName>
</protein>